<evidence type="ECO:0000313" key="3">
    <source>
        <dbReference type="Proteomes" id="UP001153461"/>
    </source>
</evidence>
<protein>
    <recommendedName>
        <fullName evidence="4">Hydrophobin</fullName>
    </recommendedName>
</protein>
<evidence type="ECO:0008006" key="4">
    <source>
        <dbReference type="Google" id="ProtNLM"/>
    </source>
</evidence>
<name>A0A9W4HSG8_PENNA</name>
<dbReference type="GO" id="GO:0009277">
    <property type="term" value="C:fungal-type cell wall"/>
    <property type="evidence" value="ECO:0007669"/>
    <property type="project" value="InterPro"/>
</dbReference>
<organism evidence="2 3">
    <name type="scientific">Penicillium nalgiovense</name>
    <dbReference type="NCBI Taxonomy" id="60175"/>
    <lineage>
        <taxon>Eukaryota</taxon>
        <taxon>Fungi</taxon>
        <taxon>Dikarya</taxon>
        <taxon>Ascomycota</taxon>
        <taxon>Pezizomycotina</taxon>
        <taxon>Eurotiomycetes</taxon>
        <taxon>Eurotiomycetidae</taxon>
        <taxon>Eurotiales</taxon>
        <taxon>Aspergillaceae</taxon>
        <taxon>Penicillium</taxon>
    </lineage>
</organism>
<sequence>MNCYKAAVTLSYFNLNPDYIFIHYNQPLISFHNTLLATMKFAGTAAFALTVAVAMAAKLSDSPALDHAKTQCNVGDISCCNSEEETKADGILGNLLTGGLLNGLLGNSNSPCAKTSLIDELNILASIKDSESGPVCKNIIACCPEGTTTCTAIDNSGNE</sequence>
<dbReference type="OrthoDB" id="4468925at2759"/>
<gene>
    <name evidence="2" type="ORF">PNAL_LOCUS4839</name>
</gene>
<keyword evidence="1" id="KW-1015">Disulfide bond</keyword>
<comment type="caution">
    <text evidence="2">The sequence shown here is derived from an EMBL/GenBank/DDBJ whole genome shotgun (WGS) entry which is preliminary data.</text>
</comment>
<evidence type="ECO:0000313" key="2">
    <source>
        <dbReference type="EMBL" id="CAG8106114.1"/>
    </source>
</evidence>
<dbReference type="AlphaFoldDB" id="A0A9W4HSG8"/>
<evidence type="ECO:0000256" key="1">
    <source>
        <dbReference type="ARBA" id="ARBA00023157"/>
    </source>
</evidence>
<reference evidence="2" key="1">
    <citation type="submission" date="2021-07" db="EMBL/GenBank/DDBJ databases">
        <authorList>
            <person name="Branca A.L. A."/>
        </authorList>
    </citation>
    <scope>NUCLEOTIDE SEQUENCE</scope>
</reference>
<dbReference type="InterPro" id="IPR001338">
    <property type="entry name" value="Class_I_Hydrophobin"/>
</dbReference>
<dbReference type="GO" id="GO:0005199">
    <property type="term" value="F:structural constituent of cell wall"/>
    <property type="evidence" value="ECO:0007669"/>
    <property type="project" value="InterPro"/>
</dbReference>
<proteinExistence type="predicted"/>
<accession>A0A9W4HSG8</accession>
<dbReference type="Proteomes" id="UP001153461">
    <property type="component" value="Unassembled WGS sequence"/>
</dbReference>
<dbReference type="SMART" id="SM00075">
    <property type="entry name" value="HYDRO"/>
    <property type="match status" value="1"/>
</dbReference>
<dbReference type="EMBL" id="CAJVNV010000202">
    <property type="protein sequence ID" value="CAG8106114.1"/>
    <property type="molecule type" value="Genomic_DNA"/>
</dbReference>